<gene>
    <name evidence="2" type="ORF">EHQ76_04990</name>
</gene>
<protein>
    <submittedName>
        <fullName evidence="2">DUF1565 domain-containing protein</fullName>
    </submittedName>
</protein>
<proteinExistence type="predicted"/>
<comment type="caution">
    <text evidence="2">The sequence shown here is derived from an EMBL/GenBank/DDBJ whole genome shotgun (WGS) entry which is preliminary data.</text>
</comment>
<dbReference type="Pfam" id="PF07602">
    <property type="entry name" value="DUF1565"/>
    <property type="match status" value="1"/>
</dbReference>
<feature type="domain" description="DUF1565" evidence="1">
    <location>
        <begin position="65"/>
        <end position="325"/>
    </location>
</feature>
<dbReference type="PROSITE" id="PS51257">
    <property type="entry name" value="PROKAR_LIPOPROTEIN"/>
    <property type="match status" value="1"/>
</dbReference>
<dbReference type="Proteomes" id="UP000298429">
    <property type="component" value="Unassembled WGS sequence"/>
</dbReference>
<dbReference type="Gene3D" id="2.160.20.10">
    <property type="entry name" value="Single-stranded right-handed beta-helix, Pectin lyase-like"/>
    <property type="match status" value="1"/>
</dbReference>
<evidence type="ECO:0000259" key="1">
    <source>
        <dbReference type="Pfam" id="PF07602"/>
    </source>
</evidence>
<dbReference type="InterPro" id="IPR011050">
    <property type="entry name" value="Pectin_lyase_fold/virulence"/>
</dbReference>
<dbReference type="SUPFAM" id="SSF51126">
    <property type="entry name" value="Pectin lyase-like"/>
    <property type="match status" value="1"/>
</dbReference>
<evidence type="ECO:0000313" key="3">
    <source>
        <dbReference type="Proteomes" id="UP000298429"/>
    </source>
</evidence>
<dbReference type="InterPro" id="IPR011459">
    <property type="entry name" value="DUF1565"/>
</dbReference>
<evidence type="ECO:0000313" key="2">
    <source>
        <dbReference type="EMBL" id="TGM07230.1"/>
    </source>
</evidence>
<reference evidence="2 3" key="1">
    <citation type="journal article" date="2019" name="PLoS Negl. Trop. Dis.">
        <title>Revisiting the worldwide diversity of Leptospira species in the environment.</title>
        <authorList>
            <person name="Vincent A.T."/>
            <person name="Schiettekatte O."/>
            <person name="Bourhy P."/>
            <person name="Veyrier F.J."/>
            <person name="Picardeau M."/>
        </authorList>
    </citation>
    <scope>NUCLEOTIDE SEQUENCE [LARGE SCALE GENOMIC DNA]</scope>
    <source>
        <strain evidence="2 3">201702444</strain>
    </source>
</reference>
<dbReference type="NCBIfam" id="NF047854">
    <property type="entry name" value="LIC10774_LIC10365_LIC10821_LIC11207_LIC11030_fam"/>
    <property type="match status" value="1"/>
</dbReference>
<dbReference type="AlphaFoldDB" id="A0A5F2BSM4"/>
<dbReference type="EMBL" id="RQGN01000025">
    <property type="protein sequence ID" value="TGM07230.1"/>
    <property type="molecule type" value="Genomic_DNA"/>
</dbReference>
<sequence>MKQFSIGMAVLLLSIGCIGETGGDSKNSQMLLGLINEQKTKIAVGEDRNSSQLTIILPGAYVDSVSGNDSNPGTQASPFRTITKAILYATSKNYKIIAVAPGTYSASIGETFPIVIPDGMTLYGDFNGKGLVGGSSSLYAGPSSSPKTGATLISGNGPDTASGYNHVTLKLKSNAKVSGFKITNPKPFDNTVYSTTVLLTGVSTATVSNNTIEGIFGGNGIHINSNGSSTDGAHIISDNSILSNYTGISDYTWNRTNKIQNNVVSRNNVGIRTVYIKTDLGQGTTGSVGGNTFSCNNHQDLELGAGASGQTLYALNNAWDHMAPSTFNNYSAYGIDIVNYNYATIVYYAGGTVTPGACD</sequence>
<dbReference type="RefSeq" id="WP_135670004.1">
    <property type="nucleotide sequence ID" value="NZ_RQGN01000025.1"/>
</dbReference>
<accession>A0A5F2BSM4</accession>
<name>A0A5F2BSM4_9LEPT</name>
<dbReference type="InterPro" id="IPR012334">
    <property type="entry name" value="Pectin_lyas_fold"/>
</dbReference>
<organism evidence="2 3">
    <name type="scientific">Leptospira barantonii</name>
    <dbReference type="NCBI Taxonomy" id="2023184"/>
    <lineage>
        <taxon>Bacteria</taxon>
        <taxon>Pseudomonadati</taxon>
        <taxon>Spirochaetota</taxon>
        <taxon>Spirochaetia</taxon>
        <taxon>Leptospirales</taxon>
        <taxon>Leptospiraceae</taxon>
        <taxon>Leptospira</taxon>
    </lineage>
</organism>
<dbReference type="OrthoDB" id="342780at2"/>